<sequence>MIFREQLAYAELPIQLSGLFDESDFLTAYDCAENGSVLVWIINRELGKQQEIEYSLSLSRVLSVDEREKALPTSEEVFVEGVPYRVIKSAILEQGTNVRYEVYSVFSTDLNEKIVECDQMFASPTLEDVADIVRPAVERELLPSLYAKWPLDERVNYWVAILYRLRHQTAETGALEDDIFGTGLINKMKKIDTDVRSILPLILKRLAIMESISPVVLINSFNSRTGLSISPYKKVRFL</sequence>
<dbReference type="OrthoDB" id="7057433at2"/>
<proteinExistence type="predicted"/>
<keyword evidence="2" id="KW-1185">Reference proteome</keyword>
<reference evidence="1 2" key="1">
    <citation type="submission" date="2018-05" db="EMBL/GenBank/DDBJ databases">
        <title>Genomic Encyclopedia of Type Strains, Phase IV (KMG-IV): sequencing the most valuable type-strain genomes for metagenomic binning, comparative biology and taxonomic classification.</title>
        <authorList>
            <person name="Goeker M."/>
        </authorList>
    </citation>
    <scope>NUCLEOTIDE SEQUENCE [LARGE SCALE GENOMIC DNA]</scope>
    <source>
        <strain evidence="1 2">DSM 19792</strain>
    </source>
</reference>
<comment type="caution">
    <text evidence="1">The sequence shown here is derived from an EMBL/GenBank/DDBJ whole genome shotgun (WGS) entry which is preliminary data.</text>
</comment>
<gene>
    <name evidence="1" type="ORF">DFR42_101362</name>
</gene>
<dbReference type="Proteomes" id="UP000247792">
    <property type="component" value="Unassembled WGS sequence"/>
</dbReference>
<protein>
    <submittedName>
        <fullName evidence="1">Uncharacterized protein</fullName>
    </submittedName>
</protein>
<dbReference type="EMBL" id="QJKB01000001">
    <property type="protein sequence ID" value="PXX46786.1"/>
    <property type="molecule type" value="Genomic_DNA"/>
</dbReference>
<evidence type="ECO:0000313" key="2">
    <source>
        <dbReference type="Proteomes" id="UP000247792"/>
    </source>
</evidence>
<organism evidence="1 2">
    <name type="scientific">Undibacterium pigrum</name>
    <dbReference type="NCBI Taxonomy" id="401470"/>
    <lineage>
        <taxon>Bacteria</taxon>
        <taxon>Pseudomonadati</taxon>
        <taxon>Pseudomonadota</taxon>
        <taxon>Betaproteobacteria</taxon>
        <taxon>Burkholderiales</taxon>
        <taxon>Oxalobacteraceae</taxon>
        <taxon>Undibacterium</taxon>
    </lineage>
</organism>
<dbReference type="AlphaFoldDB" id="A0A318JE39"/>
<evidence type="ECO:0000313" key="1">
    <source>
        <dbReference type="EMBL" id="PXX46786.1"/>
    </source>
</evidence>
<name>A0A318JE39_9BURK</name>
<dbReference type="RefSeq" id="WP_110253235.1">
    <property type="nucleotide sequence ID" value="NZ_QJKB01000001.1"/>
</dbReference>
<accession>A0A318JE39</accession>